<accession>Q8WYV8</accession>
<dbReference type="AlphaFoldDB" id="Q8WYV8"/>
<dbReference type="PANTHER" id="PTHR31635">
    <property type="entry name" value="REVERSE TRANSCRIPTASE DOMAIN-CONTAINING PROTEIN-RELATED"/>
    <property type="match status" value="1"/>
</dbReference>
<dbReference type="EMBL" id="AF318340">
    <property type="protein sequence ID" value="AAL55847.1"/>
    <property type="molecule type" value="mRNA"/>
</dbReference>
<proteinExistence type="evidence at transcript level"/>
<sequence length="135" mass="16073">MPFTLAPQEYTTLRYKNLTTYVQDLCEEKCKTLMKEIRDDLNKWRDIQHSWIGRLNIVKMSVLPNLMYIFNTILIKILQSYFVDIDKLVLKFICRDKRPRIANAVLKEKNKARGLALLNVKTYRKATVITTVWYL</sequence>
<protein>
    <submittedName>
        <fullName evidence="1">Uncharacterized protein pp14356</fullName>
    </submittedName>
</protein>
<dbReference type="PANTHER" id="PTHR31635:SF196">
    <property type="entry name" value="REVERSE TRANSCRIPTASE DOMAIN-CONTAINING PROTEIN-RELATED"/>
    <property type="match status" value="1"/>
</dbReference>
<organism evidence="1">
    <name type="scientific">Homo sapiens</name>
    <name type="common">Human</name>
    <dbReference type="NCBI Taxonomy" id="9606"/>
    <lineage>
        <taxon>Eukaryota</taxon>
        <taxon>Metazoa</taxon>
        <taxon>Chordata</taxon>
        <taxon>Craniata</taxon>
        <taxon>Vertebrata</taxon>
        <taxon>Euteleostomi</taxon>
        <taxon>Mammalia</taxon>
        <taxon>Eutheria</taxon>
        <taxon>Euarchontoglires</taxon>
        <taxon>Primates</taxon>
        <taxon>Haplorrhini</taxon>
        <taxon>Catarrhini</taxon>
        <taxon>Hominidae</taxon>
        <taxon>Homo</taxon>
    </lineage>
</organism>
<name>Q8WYV8_HUMAN</name>
<evidence type="ECO:0000313" key="1">
    <source>
        <dbReference type="EMBL" id="AAL55847.1"/>
    </source>
</evidence>
<gene>
    <name evidence="1" type="primary">pp14356</name>
</gene>
<reference evidence="1" key="1">
    <citation type="submission" date="2000-11" db="EMBL/GenBank/DDBJ databases">
        <title>Novel human cDNA clones with function of inhibiting cancer cell growth.</title>
        <authorList>
            <person name="Zhou X.M."/>
            <person name="Zhang P.P."/>
            <person name="Jiang H.Q."/>
            <person name="Huang Y."/>
            <person name="Qin W.X."/>
            <person name="Zhao X.T."/>
            <person name="Wan D.F."/>
            <person name="Gu J.R."/>
        </authorList>
    </citation>
    <scope>NUCLEOTIDE SEQUENCE</scope>
</reference>